<dbReference type="PANTHER" id="PTHR47186:SF3">
    <property type="entry name" value="OS09G0267800 PROTEIN"/>
    <property type="match status" value="1"/>
</dbReference>
<comment type="caution">
    <text evidence="2">The sequence shown here is derived from an EMBL/GenBank/DDBJ whole genome shotgun (WGS) entry which is preliminary data.</text>
</comment>
<reference evidence="2" key="1">
    <citation type="submission" date="2020-07" db="EMBL/GenBank/DDBJ databases">
        <title>Genome sequence and genetic diversity analysis of an under-domesticated orphan crop, white fonio (Digitaria exilis).</title>
        <authorList>
            <person name="Bennetzen J.L."/>
            <person name="Chen S."/>
            <person name="Ma X."/>
            <person name="Wang X."/>
            <person name="Yssel A.E.J."/>
            <person name="Chaluvadi S.R."/>
            <person name="Johnson M."/>
            <person name="Gangashetty P."/>
            <person name="Hamidou F."/>
            <person name="Sanogo M.D."/>
            <person name="Zwaenepoel A."/>
            <person name="Wallace J."/>
            <person name="Van De Peer Y."/>
            <person name="Van Deynze A."/>
        </authorList>
    </citation>
    <scope>NUCLEOTIDE SEQUENCE</scope>
    <source>
        <tissue evidence="2">Leaves</tissue>
    </source>
</reference>
<organism evidence="2 3">
    <name type="scientific">Digitaria exilis</name>
    <dbReference type="NCBI Taxonomy" id="1010633"/>
    <lineage>
        <taxon>Eukaryota</taxon>
        <taxon>Viridiplantae</taxon>
        <taxon>Streptophyta</taxon>
        <taxon>Embryophyta</taxon>
        <taxon>Tracheophyta</taxon>
        <taxon>Spermatophyta</taxon>
        <taxon>Magnoliopsida</taxon>
        <taxon>Liliopsida</taxon>
        <taxon>Poales</taxon>
        <taxon>Poaceae</taxon>
        <taxon>PACMAD clade</taxon>
        <taxon>Panicoideae</taxon>
        <taxon>Panicodae</taxon>
        <taxon>Paniceae</taxon>
        <taxon>Anthephorinae</taxon>
        <taxon>Digitaria</taxon>
    </lineage>
</organism>
<dbReference type="OrthoDB" id="689698at2759"/>
<dbReference type="SUPFAM" id="SSF52058">
    <property type="entry name" value="L domain-like"/>
    <property type="match status" value="1"/>
</dbReference>
<keyword evidence="3" id="KW-1185">Reference proteome</keyword>
<name>A0A835E3M1_9POAL</name>
<dbReference type="Proteomes" id="UP000636709">
    <property type="component" value="Unassembled WGS sequence"/>
</dbReference>
<gene>
    <name evidence="2" type="ORF">HU200_053126</name>
</gene>
<dbReference type="EMBL" id="JACEFO010002302">
    <property type="protein sequence ID" value="KAF8667178.1"/>
    <property type="molecule type" value="Genomic_DNA"/>
</dbReference>
<dbReference type="Pfam" id="PF00560">
    <property type="entry name" value="LRR_1"/>
    <property type="match status" value="1"/>
</dbReference>
<dbReference type="InterPro" id="IPR001611">
    <property type="entry name" value="Leu-rich_rpt"/>
</dbReference>
<feature type="domain" description="R13L1/DRL21-like LRR repeat region" evidence="1">
    <location>
        <begin position="57"/>
        <end position="124"/>
    </location>
</feature>
<dbReference type="InterPro" id="IPR032675">
    <property type="entry name" value="LRR_dom_sf"/>
</dbReference>
<protein>
    <recommendedName>
        <fullName evidence="1">R13L1/DRL21-like LRR repeat region domain-containing protein</fullName>
    </recommendedName>
</protein>
<dbReference type="Gene3D" id="3.80.10.10">
    <property type="entry name" value="Ribonuclease Inhibitor"/>
    <property type="match status" value="1"/>
</dbReference>
<accession>A0A835E3M1</accession>
<evidence type="ECO:0000259" key="1">
    <source>
        <dbReference type="Pfam" id="PF25019"/>
    </source>
</evidence>
<evidence type="ECO:0000313" key="2">
    <source>
        <dbReference type="EMBL" id="KAF8667178.1"/>
    </source>
</evidence>
<dbReference type="AlphaFoldDB" id="A0A835E3M1"/>
<sequence length="264" mass="29898">MASPAGLSALRFLDCQGTELHGSAFEAAGSLRVLDLSECSIQKLPDSVGRLKQLRSLRELEPPYSVLEFSLEGYNSVSFPPWVMRLNDYLPGLIEVEMSDLPSCNNLPPLGQLPNLTYLYIRRMNSIKKIGMDLYGGARAFPRLEQFHINGMKCLEEWNMIISSDEDGLNEPMFPQLCYVSITHCPRLRFKPCPDSKQKLPNLHTLEMQDCESIISLPDWVGDKVHIKHSKEGITPDFLRKVTGHHIQHLKKNAAIPYGETEEF</sequence>
<dbReference type="InterPro" id="IPR056789">
    <property type="entry name" value="LRR_R13L1-DRL21"/>
</dbReference>
<proteinExistence type="predicted"/>
<evidence type="ECO:0000313" key="3">
    <source>
        <dbReference type="Proteomes" id="UP000636709"/>
    </source>
</evidence>
<dbReference type="Pfam" id="PF25019">
    <property type="entry name" value="LRR_R13L1-DRL21"/>
    <property type="match status" value="1"/>
</dbReference>
<dbReference type="PANTHER" id="PTHR47186">
    <property type="entry name" value="LEUCINE-RICH REPEAT-CONTAINING PROTEIN 57"/>
    <property type="match status" value="1"/>
</dbReference>